<gene>
    <name evidence="2" type="ORF">K1X13_18685</name>
</gene>
<dbReference type="Pfam" id="PF00583">
    <property type="entry name" value="Acetyltransf_1"/>
    <property type="match status" value="1"/>
</dbReference>
<dbReference type="InterPro" id="IPR016181">
    <property type="entry name" value="Acyl_CoA_acyltransferase"/>
</dbReference>
<evidence type="ECO:0000313" key="2">
    <source>
        <dbReference type="EMBL" id="MBY9076862.1"/>
    </source>
</evidence>
<proteinExistence type="predicted"/>
<protein>
    <submittedName>
        <fullName evidence="2">GNAT family N-acetyltransferase</fullName>
    </submittedName>
</protein>
<dbReference type="EMBL" id="JAIEZQ010000003">
    <property type="protein sequence ID" value="MBY9076862.1"/>
    <property type="molecule type" value="Genomic_DNA"/>
</dbReference>
<dbReference type="PROSITE" id="PS51186">
    <property type="entry name" value="GNAT"/>
    <property type="match status" value="1"/>
</dbReference>
<dbReference type="Proteomes" id="UP000754710">
    <property type="component" value="Unassembled WGS sequence"/>
</dbReference>
<dbReference type="Gene3D" id="3.40.630.30">
    <property type="match status" value="1"/>
</dbReference>
<feature type="domain" description="N-acetyltransferase" evidence="1">
    <location>
        <begin position="18"/>
        <end position="164"/>
    </location>
</feature>
<evidence type="ECO:0000259" key="1">
    <source>
        <dbReference type="PROSITE" id="PS51186"/>
    </source>
</evidence>
<dbReference type="SUPFAM" id="SSF55729">
    <property type="entry name" value="Acyl-CoA N-acyltransferases (Nat)"/>
    <property type="match status" value="1"/>
</dbReference>
<evidence type="ECO:0000313" key="3">
    <source>
        <dbReference type="Proteomes" id="UP000754710"/>
    </source>
</evidence>
<comment type="caution">
    <text evidence="2">The sequence shown here is derived from an EMBL/GenBank/DDBJ whole genome shotgun (WGS) entry which is preliminary data.</text>
</comment>
<dbReference type="InterPro" id="IPR000182">
    <property type="entry name" value="GNAT_dom"/>
</dbReference>
<dbReference type="RefSeq" id="WP_221026638.1">
    <property type="nucleotide sequence ID" value="NZ_JAIEZQ010000003.1"/>
</dbReference>
<dbReference type="CDD" id="cd04301">
    <property type="entry name" value="NAT_SF"/>
    <property type="match status" value="1"/>
</dbReference>
<organism evidence="2 3">
    <name type="scientific">Nocardioides jiangsuensis</name>
    <dbReference type="NCBI Taxonomy" id="2866161"/>
    <lineage>
        <taxon>Bacteria</taxon>
        <taxon>Bacillati</taxon>
        <taxon>Actinomycetota</taxon>
        <taxon>Actinomycetes</taxon>
        <taxon>Propionibacteriales</taxon>
        <taxon>Nocardioidaceae</taxon>
        <taxon>Nocardioides</taxon>
    </lineage>
</organism>
<name>A0ABS7RPA5_9ACTN</name>
<sequence length="177" mass="19507">MSQPVTLHRRTATTLSNVTTRHGQVHDVEQIEAMHARCSETSLHRRFHAPLPRVSTRQVRQMVSPADGWSLVAECAGQVIGFACAAPVSAYEVEVGLLVEDAHQHKGLGTRMLHEVARETAGRGYQTLQLLTQPENDRVLATVQKAGLIGRVSWNDDLLCVSMPVHRLVPSELPRPA</sequence>
<keyword evidence="3" id="KW-1185">Reference proteome</keyword>
<reference evidence="2 3" key="1">
    <citation type="submission" date="2021-08" db="EMBL/GenBank/DDBJ databases">
        <title>Nocardioides bacterium WL0053 sp. nov., isolated from the sediment.</title>
        <authorList>
            <person name="Wang L."/>
            <person name="Zhang D."/>
            <person name="Zhang A."/>
        </authorList>
    </citation>
    <scope>NUCLEOTIDE SEQUENCE [LARGE SCALE GENOMIC DNA]</scope>
    <source>
        <strain evidence="2 3">WL0053</strain>
    </source>
</reference>
<accession>A0ABS7RPA5</accession>